<feature type="compositionally biased region" description="Gly residues" evidence="1">
    <location>
        <begin position="198"/>
        <end position="212"/>
    </location>
</feature>
<dbReference type="AlphaFoldDB" id="A0A6J4S8Q9"/>
<protein>
    <submittedName>
        <fullName evidence="2">Uncharacterized protein</fullName>
    </submittedName>
</protein>
<feature type="region of interest" description="Disordered" evidence="1">
    <location>
        <begin position="1"/>
        <end position="212"/>
    </location>
</feature>
<feature type="non-terminal residue" evidence="2">
    <location>
        <position position="1"/>
    </location>
</feature>
<evidence type="ECO:0000256" key="1">
    <source>
        <dbReference type="SAM" id="MobiDB-lite"/>
    </source>
</evidence>
<feature type="compositionally biased region" description="Basic residues" evidence="1">
    <location>
        <begin position="51"/>
        <end position="61"/>
    </location>
</feature>
<accession>A0A6J4S8Q9</accession>
<feature type="compositionally biased region" description="Basic residues" evidence="1">
    <location>
        <begin position="98"/>
        <end position="113"/>
    </location>
</feature>
<name>A0A6J4S8Q9_9ACTN</name>
<feature type="compositionally biased region" description="Basic residues" evidence="1">
    <location>
        <begin position="159"/>
        <end position="170"/>
    </location>
</feature>
<sequence length="212" mass="22836">AEAHTHGGARARRRPRPRDDPRRLPAARRPRRGGPLGHRGRDPVRPAGARPGHRRGRRHPQLRADPRVPRGGVLPPRAPAGDRPVGRALLARADVRRPRAPARRRAARHHRGARRDAHAPAGVRVPDARRGGLPQARRDARGHGALRLQRRGDVDRVARGPRGRGRHRGGRGPPRGRAAAQDGPGAVALRVRQDADPGRGGGPHLGARAGGL</sequence>
<organism evidence="2">
    <name type="scientific">uncultured Solirubrobacteraceae bacterium</name>
    <dbReference type="NCBI Taxonomy" id="1162706"/>
    <lineage>
        <taxon>Bacteria</taxon>
        <taxon>Bacillati</taxon>
        <taxon>Actinomycetota</taxon>
        <taxon>Thermoleophilia</taxon>
        <taxon>Solirubrobacterales</taxon>
        <taxon>Solirubrobacteraceae</taxon>
        <taxon>environmental samples</taxon>
    </lineage>
</organism>
<gene>
    <name evidence="2" type="ORF">AVDCRST_MAG30-1265</name>
</gene>
<reference evidence="2" key="1">
    <citation type="submission" date="2020-02" db="EMBL/GenBank/DDBJ databases">
        <authorList>
            <person name="Meier V. D."/>
        </authorList>
    </citation>
    <scope>NUCLEOTIDE SEQUENCE</scope>
    <source>
        <strain evidence="2">AVDCRST_MAG30</strain>
    </source>
</reference>
<evidence type="ECO:0000313" key="2">
    <source>
        <dbReference type="EMBL" id="CAA9489160.1"/>
    </source>
</evidence>
<proteinExistence type="predicted"/>
<feature type="compositionally biased region" description="Low complexity" evidence="1">
    <location>
        <begin position="69"/>
        <end position="92"/>
    </location>
</feature>
<feature type="non-terminal residue" evidence="2">
    <location>
        <position position="212"/>
    </location>
</feature>
<feature type="compositionally biased region" description="Basic residues" evidence="1">
    <location>
        <begin position="7"/>
        <end position="16"/>
    </location>
</feature>
<feature type="compositionally biased region" description="Low complexity" evidence="1">
    <location>
        <begin position="175"/>
        <end position="186"/>
    </location>
</feature>
<feature type="compositionally biased region" description="Basic and acidic residues" evidence="1">
    <location>
        <begin position="126"/>
        <end position="142"/>
    </location>
</feature>
<dbReference type="EMBL" id="CADCVS010000186">
    <property type="protein sequence ID" value="CAA9489160.1"/>
    <property type="molecule type" value="Genomic_DNA"/>
</dbReference>